<dbReference type="AlphaFoldDB" id="A0A0C1H3L7"/>
<dbReference type="EMBL" id="JSAN01000062">
    <property type="protein sequence ID" value="KIC72124.1"/>
    <property type="molecule type" value="Genomic_DNA"/>
</dbReference>
<proteinExistence type="predicted"/>
<dbReference type="PATRIC" id="fig|362787.3.peg.988"/>
<comment type="caution">
    <text evidence="1">The sequence shown here is derived from an EMBL/GenBank/DDBJ whole genome shotgun (WGS) entry which is preliminary data.</text>
</comment>
<gene>
    <name evidence="1" type="ORF">DB44_CP00020</name>
</gene>
<protein>
    <submittedName>
        <fullName evidence="1">Uncharacterized protein</fullName>
    </submittedName>
</protein>
<organism evidence="1 2">
    <name type="scientific">Candidatus Protochlamydia amoebophila</name>
    <dbReference type="NCBI Taxonomy" id="362787"/>
    <lineage>
        <taxon>Bacteria</taxon>
        <taxon>Pseudomonadati</taxon>
        <taxon>Chlamydiota</taxon>
        <taxon>Chlamydiia</taxon>
        <taxon>Parachlamydiales</taxon>
        <taxon>Parachlamydiaceae</taxon>
        <taxon>Candidatus Protochlamydia</taxon>
    </lineage>
</organism>
<evidence type="ECO:0000313" key="2">
    <source>
        <dbReference type="Proteomes" id="UP000031465"/>
    </source>
</evidence>
<dbReference type="Proteomes" id="UP000031465">
    <property type="component" value="Unassembled WGS sequence"/>
</dbReference>
<evidence type="ECO:0000313" key="1">
    <source>
        <dbReference type="EMBL" id="KIC72124.1"/>
    </source>
</evidence>
<dbReference type="RefSeq" id="WP_039358053.1">
    <property type="nucleotide sequence ID" value="NZ_JSAN01000062.1"/>
</dbReference>
<sequence>MKLLHKTLIFLLGIVSFPLVVIALPQLEKKMTLDYLASQISQEQYPALALFKIWDSSIEIADQSKELSCTPLDLLNSVKICSQEQFAYQFIKLCHQLGIRTRLSSKQNAFAFDFGYDDEWIFIDLEKKQVYLTLDNQTLASSEDLMDDPFLALRSKDSLYDTDVDFEKSIIKLAQFSITEPFLVEQESGLYGQIFDTESEFNPFNIDEDDLKDPVPGDIQVGNQSQVFDFTSPCFYLIDLGEVPAEKIWWQISPNPTFNFIPSNFEQIEPFKTEVILSPTTETFFNAGSIYYFRIKGFSDGKWGAWSRIFAFTVEKPDPVALVEFEKKGQLFELSWERESIDDPAIEYLVFGSNSLDFIPTLYTNLQINAMEDGKITDIEINNNLVAIIKETKILVDGSLAYYRIIARKNGQYSVPSSLIHVYDEELIQPRNVLQVVEQEDGKQIIKRMLLPLSYPYFQSFLPQISNSYDTFDNSLIKLYKIYHRTPVLPLIEIKAYQKSSYVPDQIWEHVRPYLLPENHPVKPKLDRMFSATRVILTPETFKKAGFKRYQQGRASRIMASPHPDLPHHFIKAFPDSDLVVRAEWHKFVHRIEGAKVIRNWIANNNLQATFSVPKKWIYPLPDYPSPPNSSRYMRKNFILVAENMRILSHDKNEKAYKHRMTRKLLDQIYQVFDDLGLYDSVYAFNVPFCKNGKLAFIDTEHHHRWPVPFQKLKKYFSNDMQNYWQQLIDKGGPKGHVRNPNY</sequence>
<name>A0A0C1H3L7_9BACT</name>
<reference evidence="1 2" key="1">
    <citation type="journal article" date="2014" name="Mol. Biol. Evol.">
        <title>Massive expansion of Ubiquitination-related gene families within the Chlamydiae.</title>
        <authorList>
            <person name="Domman D."/>
            <person name="Collingro A."/>
            <person name="Lagkouvardos I."/>
            <person name="Gehre L."/>
            <person name="Weinmaier T."/>
            <person name="Rattei T."/>
            <person name="Subtil A."/>
            <person name="Horn M."/>
        </authorList>
    </citation>
    <scope>NUCLEOTIDE SEQUENCE [LARGE SCALE GENOMIC DNA]</scope>
    <source>
        <strain evidence="1 2">EI2</strain>
    </source>
</reference>
<accession>A0A0C1H3L7</accession>